<organism evidence="1">
    <name type="scientific">marine sediment metagenome</name>
    <dbReference type="NCBI Taxonomy" id="412755"/>
    <lineage>
        <taxon>unclassified sequences</taxon>
        <taxon>metagenomes</taxon>
        <taxon>ecological metagenomes</taxon>
    </lineage>
</organism>
<reference evidence="1" key="1">
    <citation type="journal article" date="2014" name="Front. Microbiol.">
        <title>High frequency of phylogenetically diverse reductive dehalogenase-homologous genes in deep subseafloor sedimentary metagenomes.</title>
        <authorList>
            <person name="Kawai M."/>
            <person name="Futagami T."/>
            <person name="Toyoda A."/>
            <person name="Takaki Y."/>
            <person name="Nishi S."/>
            <person name="Hori S."/>
            <person name="Arai W."/>
            <person name="Tsubouchi T."/>
            <person name="Morono Y."/>
            <person name="Uchiyama I."/>
            <person name="Ito T."/>
            <person name="Fujiyama A."/>
            <person name="Inagaki F."/>
            <person name="Takami H."/>
        </authorList>
    </citation>
    <scope>NUCLEOTIDE SEQUENCE</scope>
    <source>
        <strain evidence="1">Expedition CK06-06</strain>
    </source>
</reference>
<protein>
    <recommendedName>
        <fullName evidence="2">Replication protein</fullName>
    </recommendedName>
</protein>
<gene>
    <name evidence="1" type="ORF">S12H4_57987</name>
</gene>
<comment type="caution">
    <text evidence="1">The sequence shown here is derived from an EMBL/GenBank/DDBJ whole genome shotgun (WGS) entry which is preliminary data.</text>
</comment>
<proteinExistence type="predicted"/>
<dbReference type="EMBL" id="BARW01037592">
    <property type="protein sequence ID" value="GAJ25004.1"/>
    <property type="molecule type" value="Genomic_DNA"/>
</dbReference>
<dbReference type="AlphaFoldDB" id="X1V5M4"/>
<sequence>LLRDNKSGQAWSRHVRGFIWAIEITYNADDDTWHPHIHILFDGTYWPWPALKDAWQARCRRQGLVGDVRIGLVDNHGRPIESPQDKRAAAMEISKYALKPLSDEYLIPDRIAELLDSLHRRHTHGSGGSLKLPRDPETPADWHYMGPLSNYDDPLNDGPGRRFEIEGIMAYVDDHLYVKLSLLRWSKMVYDHT</sequence>
<feature type="non-terminal residue" evidence="1">
    <location>
        <position position="1"/>
    </location>
</feature>
<accession>X1V5M4</accession>
<name>X1V5M4_9ZZZZ</name>
<evidence type="ECO:0000313" key="1">
    <source>
        <dbReference type="EMBL" id="GAJ25004.1"/>
    </source>
</evidence>
<feature type="non-terminal residue" evidence="1">
    <location>
        <position position="193"/>
    </location>
</feature>
<evidence type="ECO:0008006" key="2">
    <source>
        <dbReference type="Google" id="ProtNLM"/>
    </source>
</evidence>